<dbReference type="Pfam" id="PF00144">
    <property type="entry name" value="Beta-lactamase"/>
    <property type="match status" value="1"/>
</dbReference>
<evidence type="ECO:0000313" key="4">
    <source>
        <dbReference type="Proteomes" id="UP000434639"/>
    </source>
</evidence>
<feature type="domain" description="Beta-lactamase-related" evidence="2">
    <location>
        <begin position="47"/>
        <end position="403"/>
    </location>
</feature>
<dbReference type="OrthoDB" id="9770183at2"/>
<sequence>MLPAAVPMHAYAAGSHETAVMEEASMLKKAHSPEEAGFSSAALKKIDRMIEKDISRGFPGAALIIIKDGMIVKEEAYGYSKIYEGAERLKKPEKMKKDTLFDLASNTKMYAVNFALQQLVAEGKIRLEDRVQTYIPEFKDQDSDVIKGKDSLRIVDILHHTAGFPADPQYHNPKVSKDLYSQDRETTIQMISRTPLSYKPGTKNVYSDVDYMLLGAIIEKVSGMRLDEYAENRLYKPLGLTRTMYNPLRNGFSEKDAAATERRGNTREGTIIFPNIRTHTLQGEVHDEKAFYSMDGVSGHAGLFSTTGDLAVLLQTMLNGGSYGQKTLFSKEAATSFLKPSALNPTYGLGWRLNGNDSMEWMFGPFASRSAFGHTGWTGTVTILDPEYNLGIVLLTNKKHTPMVKGSASFQGDLYQTGKYGSIVTAVYEAMLNQSK</sequence>
<gene>
    <name evidence="3" type="ORF">GKZ89_00735</name>
</gene>
<evidence type="ECO:0000256" key="1">
    <source>
        <dbReference type="ARBA" id="ARBA00022801"/>
    </source>
</evidence>
<name>A0A7X2V3B1_9BACI</name>
<dbReference type="InterPro" id="IPR012338">
    <property type="entry name" value="Beta-lactam/transpept-like"/>
</dbReference>
<dbReference type="Gene3D" id="3.40.710.10">
    <property type="entry name" value="DD-peptidase/beta-lactamase superfamily"/>
    <property type="match status" value="1"/>
</dbReference>
<dbReference type="InterPro" id="IPR050789">
    <property type="entry name" value="Diverse_Enzym_Activities"/>
</dbReference>
<dbReference type="Proteomes" id="UP000434639">
    <property type="component" value="Unassembled WGS sequence"/>
</dbReference>
<proteinExistence type="predicted"/>
<dbReference type="SUPFAM" id="SSF56601">
    <property type="entry name" value="beta-lactamase/transpeptidase-like"/>
    <property type="match status" value="1"/>
</dbReference>
<dbReference type="PANTHER" id="PTHR43283">
    <property type="entry name" value="BETA-LACTAMASE-RELATED"/>
    <property type="match status" value="1"/>
</dbReference>
<reference evidence="3 4" key="1">
    <citation type="journal article" date="2017" name="Int. J. Syst. Evol. Microbiol.">
        <title>Bacillus mangrovi sp. nov., isolated from a sediment sample from a mangrove forest.</title>
        <authorList>
            <person name="Gupta V."/>
            <person name="Singh P.K."/>
            <person name="Korpole S."/>
            <person name="Tanuku N.R.S."/>
            <person name="Pinnaka A.K."/>
        </authorList>
    </citation>
    <scope>NUCLEOTIDE SEQUENCE [LARGE SCALE GENOMIC DNA]</scope>
    <source>
        <strain evidence="3 4">KCTC 33872</strain>
    </source>
</reference>
<keyword evidence="4" id="KW-1185">Reference proteome</keyword>
<accession>A0A7X2V3B1</accession>
<dbReference type="EMBL" id="WMIB01000001">
    <property type="protein sequence ID" value="MTH51914.1"/>
    <property type="molecule type" value="Genomic_DNA"/>
</dbReference>
<protein>
    <submittedName>
        <fullName evidence="3">Penicillin binding protein PBP4B</fullName>
    </submittedName>
</protein>
<evidence type="ECO:0000313" key="3">
    <source>
        <dbReference type="EMBL" id="MTH51914.1"/>
    </source>
</evidence>
<dbReference type="NCBIfam" id="NF002968">
    <property type="entry name" value="PRK03642.1"/>
    <property type="match status" value="1"/>
</dbReference>
<organism evidence="3 4">
    <name type="scientific">Metabacillus mangrovi</name>
    <dbReference type="NCBI Taxonomy" id="1491830"/>
    <lineage>
        <taxon>Bacteria</taxon>
        <taxon>Bacillati</taxon>
        <taxon>Bacillota</taxon>
        <taxon>Bacilli</taxon>
        <taxon>Bacillales</taxon>
        <taxon>Bacillaceae</taxon>
        <taxon>Metabacillus</taxon>
    </lineage>
</organism>
<comment type="caution">
    <text evidence="3">The sequence shown here is derived from an EMBL/GenBank/DDBJ whole genome shotgun (WGS) entry which is preliminary data.</text>
</comment>
<dbReference type="PANTHER" id="PTHR43283:SF11">
    <property type="entry name" value="BETA-LACTAMASE-RELATED DOMAIN-CONTAINING PROTEIN"/>
    <property type="match status" value="1"/>
</dbReference>
<dbReference type="AlphaFoldDB" id="A0A7X2V3B1"/>
<evidence type="ECO:0000259" key="2">
    <source>
        <dbReference type="Pfam" id="PF00144"/>
    </source>
</evidence>
<dbReference type="InterPro" id="IPR001466">
    <property type="entry name" value="Beta-lactam-related"/>
</dbReference>
<dbReference type="GO" id="GO:0016787">
    <property type="term" value="F:hydrolase activity"/>
    <property type="evidence" value="ECO:0007669"/>
    <property type="project" value="UniProtKB-KW"/>
</dbReference>
<keyword evidence="1" id="KW-0378">Hydrolase</keyword>